<feature type="coiled-coil region" evidence="1">
    <location>
        <begin position="53"/>
        <end position="108"/>
    </location>
</feature>
<organism evidence="3 4">
    <name type="scientific">Hymenobacter saemangeumensis</name>
    <dbReference type="NCBI Taxonomy" id="1084522"/>
    <lineage>
        <taxon>Bacteria</taxon>
        <taxon>Pseudomonadati</taxon>
        <taxon>Bacteroidota</taxon>
        <taxon>Cytophagia</taxon>
        <taxon>Cytophagales</taxon>
        <taxon>Hymenobacteraceae</taxon>
        <taxon>Hymenobacter</taxon>
    </lineage>
</organism>
<dbReference type="EMBL" id="BAABGZ010000010">
    <property type="protein sequence ID" value="GAA4349571.1"/>
    <property type="molecule type" value="Genomic_DNA"/>
</dbReference>
<protein>
    <recommendedName>
        <fullName evidence="2">Lipoprotein leucine-zipper domain-containing protein</fullName>
    </recommendedName>
</protein>
<gene>
    <name evidence="3" type="ORF">GCM10023185_06420</name>
</gene>
<comment type="caution">
    <text evidence="3">The sequence shown here is derived from an EMBL/GenBank/DDBJ whole genome shotgun (WGS) entry which is preliminary data.</text>
</comment>
<proteinExistence type="predicted"/>
<keyword evidence="4" id="KW-1185">Reference proteome</keyword>
<dbReference type="SUPFAM" id="SSF57997">
    <property type="entry name" value="Tropomyosin"/>
    <property type="match status" value="1"/>
</dbReference>
<evidence type="ECO:0000256" key="1">
    <source>
        <dbReference type="SAM" id="Coils"/>
    </source>
</evidence>
<dbReference type="Pfam" id="PF04728">
    <property type="entry name" value="LPP"/>
    <property type="match status" value="1"/>
</dbReference>
<evidence type="ECO:0000259" key="2">
    <source>
        <dbReference type="Pfam" id="PF04728"/>
    </source>
</evidence>
<evidence type="ECO:0000313" key="4">
    <source>
        <dbReference type="Proteomes" id="UP001501153"/>
    </source>
</evidence>
<feature type="domain" description="Lipoprotein leucine-zipper" evidence="2">
    <location>
        <begin position="67"/>
        <end position="109"/>
    </location>
</feature>
<sequence>MNNDQVNELLALMGQQIKEAAEYRVQSDRRFEQLTEVMVNGFLRLEDKLGARIDNVSARVDHLTERVDHLTERVDHLTEQVNYLTEEVKELKTDVQEIKTQAAETNRRLVGTFDQVGQLTEQTGATQLRLTHVEEAQHPTNAELDARLRAVENQLRNAS</sequence>
<evidence type="ECO:0000313" key="3">
    <source>
        <dbReference type="EMBL" id="GAA4349571.1"/>
    </source>
</evidence>
<reference evidence="4" key="1">
    <citation type="journal article" date="2019" name="Int. J. Syst. Evol. Microbiol.">
        <title>The Global Catalogue of Microorganisms (GCM) 10K type strain sequencing project: providing services to taxonomists for standard genome sequencing and annotation.</title>
        <authorList>
            <consortium name="The Broad Institute Genomics Platform"/>
            <consortium name="The Broad Institute Genome Sequencing Center for Infectious Disease"/>
            <person name="Wu L."/>
            <person name="Ma J."/>
        </authorList>
    </citation>
    <scope>NUCLEOTIDE SEQUENCE [LARGE SCALE GENOMIC DNA]</scope>
    <source>
        <strain evidence="4">JCM 17923</strain>
    </source>
</reference>
<dbReference type="Gene3D" id="1.20.1270.70">
    <property type="entry name" value="Designed single chain three-helix bundle"/>
    <property type="match status" value="1"/>
</dbReference>
<dbReference type="Proteomes" id="UP001501153">
    <property type="component" value="Unassembled WGS sequence"/>
</dbReference>
<dbReference type="InterPro" id="IPR006817">
    <property type="entry name" value="Lipoprotein_leucine-zipper_dom"/>
</dbReference>
<keyword evidence="1" id="KW-0175">Coiled coil</keyword>
<name>A0ABP8I1Q0_9BACT</name>
<dbReference type="RefSeq" id="WP_345233758.1">
    <property type="nucleotide sequence ID" value="NZ_BAABGZ010000010.1"/>
</dbReference>
<accession>A0ABP8I1Q0</accession>